<feature type="region of interest" description="Disordered" evidence="1">
    <location>
        <begin position="21"/>
        <end position="44"/>
    </location>
</feature>
<evidence type="ECO:0008006" key="4">
    <source>
        <dbReference type="Google" id="ProtNLM"/>
    </source>
</evidence>
<feature type="compositionally biased region" description="Polar residues" evidence="1">
    <location>
        <begin position="60"/>
        <end position="74"/>
    </location>
</feature>
<feature type="region of interest" description="Disordered" evidence="1">
    <location>
        <begin position="354"/>
        <end position="400"/>
    </location>
</feature>
<evidence type="ECO:0000313" key="2">
    <source>
        <dbReference type="EMBL" id="CEO58977.1"/>
    </source>
</evidence>
<protein>
    <recommendedName>
        <fullName evidence="4">Retrotransposon gag domain-containing protein</fullName>
    </recommendedName>
</protein>
<dbReference type="Proteomes" id="UP000042958">
    <property type="component" value="Unassembled WGS sequence"/>
</dbReference>
<keyword evidence="3" id="KW-1185">Reference proteome</keyword>
<dbReference type="STRING" id="104259.A0A0F7VHZ1"/>
<feature type="compositionally biased region" description="Basic and acidic residues" evidence="1">
    <location>
        <begin position="87"/>
        <end position="98"/>
    </location>
</feature>
<gene>
    <name evidence="2" type="ORF">PMG11_03669</name>
</gene>
<sequence length="400" mass="45283">MQHQESTSPPGWAQTLLQQLAQTQAMQNEERERHYQQEAAQEERMRRLEAMLERQASLATTTTTMNEGQATPARSATEPVPIPPRTEIIHRPKPRLPDPKPFGGSTSDWPTWRISIENKLSVDGEAIGSPQDQFIYVFSRLEKLAWKNTGTFVKLRRDTGEPQALLDYLENIYGDPNVKARAARRLHQIRQPEDMSFSRFLPRLEKEFADADALEWHDEAKRQILLGALNKTMTNSLMNRGIPATFSDLISRLHEISSDMDALNITKAERPRRPRSPRQNDDEMDWTPTVSVNRTETHTKHHRSRTGAPRQAQWVSQDVLEQRRADGKCLRCGKIGHFIGTYALLPAQRPGSARIASASSKKGKERTVKVKKSKPVSDEDSVTTASGDEDMTTEDGSGKE</sequence>
<dbReference type="OrthoDB" id="4366649at2759"/>
<accession>A0A0F7VHZ1</accession>
<feature type="compositionally biased region" description="Basic and acidic residues" evidence="1">
    <location>
        <begin position="28"/>
        <end position="44"/>
    </location>
</feature>
<feature type="region of interest" description="Disordered" evidence="1">
    <location>
        <begin position="60"/>
        <end position="108"/>
    </location>
</feature>
<dbReference type="AlphaFoldDB" id="A0A0F7VHZ1"/>
<feature type="compositionally biased region" description="Basic residues" evidence="1">
    <location>
        <begin position="361"/>
        <end position="374"/>
    </location>
</feature>
<evidence type="ECO:0000256" key="1">
    <source>
        <dbReference type="SAM" id="MobiDB-lite"/>
    </source>
</evidence>
<evidence type="ECO:0000313" key="3">
    <source>
        <dbReference type="Proteomes" id="UP000042958"/>
    </source>
</evidence>
<name>A0A0F7VHZ1_PENBI</name>
<feature type="region of interest" description="Disordered" evidence="1">
    <location>
        <begin position="262"/>
        <end position="315"/>
    </location>
</feature>
<proteinExistence type="predicted"/>
<reference evidence="3" key="1">
    <citation type="journal article" date="2015" name="Genome Announc.">
        <title>Draft genome sequence of the fungus Penicillium brasilianum MG11.</title>
        <authorList>
            <person name="Horn F."/>
            <person name="Linde J."/>
            <person name="Mattern D.J."/>
            <person name="Walther G."/>
            <person name="Guthke R."/>
            <person name="Brakhage A.A."/>
            <person name="Valiante V."/>
        </authorList>
    </citation>
    <scope>NUCLEOTIDE SEQUENCE [LARGE SCALE GENOMIC DNA]</scope>
    <source>
        <strain evidence="3">MG11</strain>
    </source>
</reference>
<dbReference type="EMBL" id="CDHK01000003">
    <property type="protein sequence ID" value="CEO58977.1"/>
    <property type="molecule type" value="Genomic_DNA"/>
</dbReference>
<organism evidence="2 3">
    <name type="scientific">Penicillium brasilianum</name>
    <dbReference type="NCBI Taxonomy" id="104259"/>
    <lineage>
        <taxon>Eukaryota</taxon>
        <taxon>Fungi</taxon>
        <taxon>Dikarya</taxon>
        <taxon>Ascomycota</taxon>
        <taxon>Pezizomycotina</taxon>
        <taxon>Eurotiomycetes</taxon>
        <taxon>Eurotiomycetidae</taxon>
        <taxon>Eurotiales</taxon>
        <taxon>Aspergillaceae</taxon>
        <taxon>Penicillium</taxon>
    </lineage>
</organism>